<feature type="domain" description="Histidine kinase" evidence="10">
    <location>
        <begin position="459"/>
        <end position="651"/>
    </location>
</feature>
<reference evidence="12" key="1">
    <citation type="submission" date="2013-09" db="EMBL/GenBank/DDBJ databases">
        <authorList>
            <person name="Zeng Z."/>
            <person name="Chen C."/>
        </authorList>
    </citation>
    <scope>NUCLEOTIDE SEQUENCE [LARGE SCALE GENOMIC DNA]</scope>
    <source>
        <strain evidence="12">DK69</strain>
    </source>
</reference>
<dbReference type="OrthoDB" id="9767435at2"/>
<evidence type="ECO:0000256" key="6">
    <source>
        <dbReference type="ARBA" id="ARBA00022777"/>
    </source>
</evidence>
<proteinExistence type="predicted"/>
<dbReference type="Gene3D" id="3.30.565.10">
    <property type="entry name" value="Histidine kinase-like ATPase, C-terminal domain"/>
    <property type="match status" value="1"/>
</dbReference>
<evidence type="ECO:0000256" key="9">
    <source>
        <dbReference type="SAM" id="SignalP"/>
    </source>
</evidence>
<dbReference type="STRING" id="1107311.Q767_09800"/>
<dbReference type="EC" id="2.7.13.3" evidence="2"/>
<evidence type="ECO:0000313" key="12">
    <source>
        <dbReference type="Proteomes" id="UP000030149"/>
    </source>
</evidence>
<dbReference type="Pfam" id="PF02518">
    <property type="entry name" value="HATPase_c"/>
    <property type="match status" value="1"/>
</dbReference>
<comment type="caution">
    <text evidence="11">The sequence shown here is derived from an EMBL/GenBank/DDBJ whole genome shotgun (WGS) entry which is preliminary data.</text>
</comment>
<dbReference type="Gene3D" id="1.25.40.10">
    <property type="entry name" value="Tetratricopeptide repeat domain"/>
    <property type="match status" value="1"/>
</dbReference>
<feature type="chain" id="PRO_5004750114" description="histidine kinase" evidence="9">
    <location>
        <begin position="25"/>
        <end position="651"/>
    </location>
</feature>
<sequence>MSSLKNIIRCLLLFFPLFIGNAQTTDKIEETYTSKKGIDKISFYESLTHRQKLDHLDFLYQNLLKLTTDEQINSDTKSSMRLKFALAEIYVFKQEDLKTIIAFKEILNNKDYKFPDSKKMYVLVQLQSAYLNLNLYSNVFKINSEIAYLRKKGVNYPLWSYSNKSGLYARLFLYDKAILQLKSEIKEILKNPKRDSLIVPSAYNSLGYYFFKNNQIDSAYHYYNLSLQKAETALKKNDFGNYNALSGLVKGNIGLLKMKQGDYKAAVPLLMEDISVGIKIKDNNNNDGIVKTIIYLSTCNIKLKNYSEAQKNIELAEQQILSKGISPETRVAYYRTKAELLKAQNKKDEAYTYNEKAFNLSDSINSKKQRLLLAGNEILYQLEEKDNLIEKQQSDINAKEKGILYIVATALGIILMTTLLYLNNSRKKQKEIQQKNDEILAKNETIKESLVEKEMLLKEIHHRVKNNLQIISGILELQNLNIRDENAKVILKEGQSRIQSIALIHKTLYQSENFSKVRFQNYLSELIQAIQIAYNSNTKINIDVEANEIELGINTAIPLSLIINEIVTNCFRHAFKNKESGNITINLTKKNDIYTLIIKDNGVGLPVDFDPKKLQSIGFDLILGLTRQLEGSVDWKDENGTSIIITFKDLA</sequence>
<dbReference type="PROSITE" id="PS50109">
    <property type="entry name" value="HIS_KIN"/>
    <property type="match status" value="1"/>
</dbReference>
<dbReference type="SMART" id="SM00028">
    <property type="entry name" value="TPR"/>
    <property type="match status" value="3"/>
</dbReference>
<dbReference type="EMBL" id="JRLZ01000008">
    <property type="protein sequence ID" value="KGO95960.1"/>
    <property type="molecule type" value="Genomic_DNA"/>
</dbReference>
<evidence type="ECO:0000313" key="11">
    <source>
        <dbReference type="EMBL" id="KGO95960.1"/>
    </source>
</evidence>
<dbReference type="PANTHER" id="PTHR41523:SF8">
    <property type="entry name" value="ETHYLENE RESPONSE SENSOR PROTEIN"/>
    <property type="match status" value="1"/>
</dbReference>
<evidence type="ECO:0000256" key="3">
    <source>
        <dbReference type="ARBA" id="ARBA00022553"/>
    </source>
</evidence>
<evidence type="ECO:0000256" key="2">
    <source>
        <dbReference type="ARBA" id="ARBA00012438"/>
    </source>
</evidence>
<keyword evidence="5" id="KW-0547">Nucleotide-binding</keyword>
<organism evidence="11 12">
    <name type="scientific">Flavobacterium enshiense DK69</name>
    <dbReference type="NCBI Taxonomy" id="1107311"/>
    <lineage>
        <taxon>Bacteria</taxon>
        <taxon>Pseudomonadati</taxon>
        <taxon>Bacteroidota</taxon>
        <taxon>Flavobacteriia</taxon>
        <taxon>Flavobacteriales</taxon>
        <taxon>Flavobacteriaceae</taxon>
        <taxon>Flavobacterium</taxon>
    </lineage>
</organism>
<comment type="catalytic activity">
    <reaction evidence="1">
        <text>ATP + protein L-histidine = ADP + protein N-phospho-L-histidine.</text>
        <dbReference type="EC" id="2.7.13.3"/>
    </reaction>
</comment>
<dbReference type="InterPro" id="IPR019734">
    <property type="entry name" value="TPR_rpt"/>
</dbReference>
<dbReference type="Pfam" id="PF07568">
    <property type="entry name" value="HisKA_2"/>
    <property type="match status" value="1"/>
</dbReference>
<keyword evidence="4" id="KW-0808">Transferase</keyword>
<dbReference type="GO" id="GO:0005524">
    <property type="term" value="F:ATP binding"/>
    <property type="evidence" value="ECO:0007669"/>
    <property type="project" value="UniProtKB-KW"/>
</dbReference>
<accession>V6S0N5</accession>
<protein>
    <recommendedName>
        <fullName evidence="2">histidine kinase</fullName>
        <ecNumber evidence="2">2.7.13.3</ecNumber>
    </recommendedName>
</protein>
<evidence type="ECO:0000256" key="4">
    <source>
        <dbReference type="ARBA" id="ARBA00022679"/>
    </source>
</evidence>
<reference evidence="11 12" key="2">
    <citation type="journal article" date="2015" name="Stand. Genomic Sci.">
        <title>High quality draft genomic sequence of Flavobacterium enshiense DK69(T) and comparison among Flavobacterium genomes.</title>
        <authorList>
            <person name="Zeng Z."/>
            <person name="Chen C."/>
            <person name="Du H."/>
            <person name="Wang G."/>
            <person name="Li M."/>
        </authorList>
    </citation>
    <scope>NUCLEOTIDE SEQUENCE [LARGE SCALE GENOMIC DNA]</scope>
    <source>
        <strain evidence="11 12">DK69</strain>
    </source>
</reference>
<dbReference type="PATRIC" id="fig|1107311.3.peg.2681"/>
<name>V6S0N5_9FLAO</name>
<dbReference type="AlphaFoldDB" id="V6S0N5"/>
<evidence type="ECO:0000256" key="1">
    <source>
        <dbReference type="ARBA" id="ARBA00000085"/>
    </source>
</evidence>
<keyword evidence="12" id="KW-1185">Reference proteome</keyword>
<dbReference type="InterPro" id="IPR011495">
    <property type="entry name" value="Sig_transdc_His_kin_sub2_dim/P"/>
</dbReference>
<dbReference type="SUPFAM" id="SSF48452">
    <property type="entry name" value="TPR-like"/>
    <property type="match status" value="1"/>
</dbReference>
<dbReference type="InterPro" id="IPR003594">
    <property type="entry name" value="HATPase_dom"/>
</dbReference>
<keyword evidence="7" id="KW-0067">ATP-binding</keyword>
<evidence type="ECO:0000259" key="10">
    <source>
        <dbReference type="PROSITE" id="PS50109"/>
    </source>
</evidence>
<dbReference type="PANTHER" id="PTHR41523">
    <property type="entry name" value="TWO-COMPONENT SYSTEM SENSOR PROTEIN"/>
    <property type="match status" value="1"/>
</dbReference>
<dbReference type="GO" id="GO:0004673">
    <property type="term" value="F:protein histidine kinase activity"/>
    <property type="evidence" value="ECO:0007669"/>
    <property type="project" value="UniProtKB-EC"/>
</dbReference>
<keyword evidence="6" id="KW-0418">Kinase</keyword>
<keyword evidence="3" id="KW-0597">Phosphoprotein</keyword>
<evidence type="ECO:0000256" key="5">
    <source>
        <dbReference type="ARBA" id="ARBA00022741"/>
    </source>
</evidence>
<keyword evidence="8" id="KW-1133">Transmembrane helix</keyword>
<dbReference type="eggNOG" id="COG3920">
    <property type="taxonomic scope" value="Bacteria"/>
</dbReference>
<evidence type="ECO:0000256" key="7">
    <source>
        <dbReference type="ARBA" id="ARBA00022840"/>
    </source>
</evidence>
<dbReference type="Proteomes" id="UP000030149">
    <property type="component" value="Unassembled WGS sequence"/>
</dbReference>
<feature type="transmembrane region" description="Helical" evidence="8">
    <location>
        <begin position="402"/>
        <end position="422"/>
    </location>
</feature>
<dbReference type="SMART" id="SM00387">
    <property type="entry name" value="HATPase_c"/>
    <property type="match status" value="1"/>
</dbReference>
<evidence type="ECO:0000256" key="8">
    <source>
        <dbReference type="SAM" id="Phobius"/>
    </source>
</evidence>
<gene>
    <name evidence="11" type="ORF">Q767_09800</name>
</gene>
<dbReference type="InterPro" id="IPR005467">
    <property type="entry name" value="His_kinase_dom"/>
</dbReference>
<dbReference type="InterPro" id="IPR011990">
    <property type="entry name" value="TPR-like_helical_dom_sf"/>
</dbReference>
<keyword evidence="8" id="KW-0812">Transmembrane</keyword>
<feature type="signal peptide" evidence="9">
    <location>
        <begin position="1"/>
        <end position="24"/>
    </location>
</feature>
<keyword evidence="9" id="KW-0732">Signal</keyword>
<dbReference type="SUPFAM" id="SSF55874">
    <property type="entry name" value="ATPase domain of HSP90 chaperone/DNA topoisomerase II/histidine kinase"/>
    <property type="match status" value="1"/>
</dbReference>
<keyword evidence="8" id="KW-0472">Membrane</keyword>
<dbReference type="RefSeq" id="WP_023574676.1">
    <property type="nucleotide sequence ID" value="NZ_AVCS01000028.1"/>
</dbReference>
<dbReference type="Gene3D" id="3.30.450.20">
    <property type="entry name" value="PAS domain"/>
    <property type="match status" value="1"/>
</dbReference>
<dbReference type="InterPro" id="IPR036890">
    <property type="entry name" value="HATPase_C_sf"/>
</dbReference>